<proteinExistence type="predicted"/>
<dbReference type="SUPFAM" id="SSF63411">
    <property type="entry name" value="LuxS/MPP-like metallohydrolase"/>
    <property type="match status" value="1"/>
</dbReference>
<comment type="caution">
    <text evidence="1">The sequence shown here is derived from an EMBL/GenBank/DDBJ whole genome shotgun (WGS) entry which is preliminary data.</text>
</comment>
<dbReference type="Proteomes" id="UP000287651">
    <property type="component" value="Unassembled WGS sequence"/>
</dbReference>
<dbReference type="Pfam" id="PF05193">
    <property type="entry name" value="Peptidase_M16_C"/>
    <property type="match status" value="1"/>
</dbReference>
<dbReference type="Gene3D" id="3.30.830.10">
    <property type="entry name" value="Metalloenzyme, LuxS/M16 peptidase-like"/>
    <property type="match status" value="1"/>
</dbReference>
<sequence length="244" mass="28438">MMNTIEYRIDCQLLQHLHSENKLSKRFPIGLEEQIKKWDPEKIQKFHERWYFPANATLYLVGDIDDIPKTEAQIEFVFGKTLPKNEMANLHTPSTFGAMANFLVPKLPGGLAGSLSNERSSISFDQPQLTRRERQAVRPPVEHKWSLPGLGHNTKPPEIFQHELIQNFSFNMFCKIPVSQVCTYGDLRNVLMKRIFLTALHFRINTRYKVIAILVIEDNFSKQYLFQDNYYHEACFLFKSTVGL</sequence>
<dbReference type="GO" id="GO:0046872">
    <property type="term" value="F:metal ion binding"/>
    <property type="evidence" value="ECO:0007669"/>
    <property type="project" value="InterPro"/>
</dbReference>
<dbReference type="InterPro" id="IPR011249">
    <property type="entry name" value="Metalloenz_LuxS/M16"/>
</dbReference>
<name>A0A426Z3P9_ENSVE</name>
<evidence type="ECO:0000313" key="1">
    <source>
        <dbReference type="EMBL" id="RRT58609.1"/>
    </source>
</evidence>
<organism evidence="1 2">
    <name type="scientific">Ensete ventricosum</name>
    <name type="common">Abyssinian banana</name>
    <name type="synonym">Musa ensete</name>
    <dbReference type="NCBI Taxonomy" id="4639"/>
    <lineage>
        <taxon>Eukaryota</taxon>
        <taxon>Viridiplantae</taxon>
        <taxon>Streptophyta</taxon>
        <taxon>Embryophyta</taxon>
        <taxon>Tracheophyta</taxon>
        <taxon>Spermatophyta</taxon>
        <taxon>Magnoliopsida</taxon>
        <taxon>Liliopsida</taxon>
        <taxon>Zingiberales</taxon>
        <taxon>Musaceae</taxon>
        <taxon>Ensete</taxon>
    </lineage>
</organism>
<dbReference type="InterPro" id="IPR007863">
    <property type="entry name" value="Peptidase_M16_C"/>
</dbReference>
<dbReference type="EMBL" id="AMZH03008593">
    <property type="protein sequence ID" value="RRT58609.1"/>
    <property type="molecule type" value="Genomic_DNA"/>
</dbReference>
<protein>
    <submittedName>
        <fullName evidence="1">Uncharacterized protein</fullName>
    </submittedName>
</protein>
<gene>
    <name evidence="1" type="ORF">B296_00031096</name>
</gene>
<reference evidence="1 2" key="1">
    <citation type="journal article" date="2014" name="Agronomy (Basel)">
        <title>A Draft Genome Sequence for Ensete ventricosum, the Drought-Tolerant Tree Against Hunger.</title>
        <authorList>
            <person name="Harrison J."/>
            <person name="Moore K.A."/>
            <person name="Paszkiewicz K."/>
            <person name="Jones T."/>
            <person name="Grant M."/>
            <person name="Ambacheew D."/>
            <person name="Muzemil S."/>
            <person name="Studholme D.J."/>
        </authorList>
    </citation>
    <scope>NUCLEOTIDE SEQUENCE [LARGE SCALE GENOMIC DNA]</scope>
</reference>
<dbReference type="PANTHER" id="PTHR43690:SF33">
    <property type="entry name" value="STROMAL PROCESSING PEPTIDASE, CHLOROPLASTIC"/>
    <property type="match status" value="1"/>
</dbReference>
<dbReference type="InterPro" id="IPR050626">
    <property type="entry name" value="Peptidase_M16"/>
</dbReference>
<accession>A0A426Z3P9</accession>
<dbReference type="AlphaFoldDB" id="A0A426Z3P9"/>
<evidence type="ECO:0000313" key="2">
    <source>
        <dbReference type="Proteomes" id="UP000287651"/>
    </source>
</evidence>
<dbReference type="PANTHER" id="PTHR43690">
    <property type="entry name" value="NARDILYSIN"/>
    <property type="match status" value="1"/>
</dbReference>